<dbReference type="eggNOG" id="COG5553">
    <property type="taxonomic scope" value="Bacteria"/>
</dbReference>
<sequence>MTLKKRIKNRLDELSHPSTKELKEVLQSLNIRLEDLQPYLESPEGKPYYRKLLYQNEAVELLVMNWSDMECAPHDHGNSKGWIQVMNGTSVNTIFEVKDNNLPEELFDREYREGSFFFAPKKGVHKMKKGSTGDLVTLHLYSPPIQGMMVYDLEKCAACVVSDECGAWWPDHMRQKVKEIQLR</sequence>
<feature type="binding site" evidence="6">
    <location>
        <position position="76"/>
    </location>
    <ligand>
        <name>Fe cation</name>
        <dbReference type="ChEBI" id="CHEBI:24875"/>
        <note>catalytic</note>
    </ligand>
</feature>
<dbReference type="PATRIC" id="fig|218284.4.peg.1211"/>
<gene>
    <name evidence="7" type="ORF">AM506_15130</name>
</gene>
<keyword evidence="2 6" id="KW-0479">Metal-binding</keyword>
<dbReference type="PANTHER" id="PTHR12918:SF1">
    <property type="entry name" value="CYSTEINE DIOXYGENASE TYPE 1"/>
    <property type="match status" value="1"/>
</dbReference>
<dbReference type="Pfam" id="PF05995">
    <property type="entry name" value="CDO_I"/>
    <property type="match status" value="1"/>
</dbReference>
<dbReference type="OrthoDB" id="7059163at2"/>
<evidence type="ECO:0000256" key="2">
    <source>
        <dbReference type="ARBA" id="ARBA00022723"/>
    </source>
</evidence>
<evidence type="ECO:0000256" key="5">
    <source>
        <dbReference type="ARBA" id="ARBA00023004"/>
    </source>
</evidence>
<name>A0A0P6W009_9BACI</name>
<dbReference type="CDD" id="cd10548">
    <property type="entry name" value="cupin_CDO"/>
    <property type="match status" value="1"/>
</dbReference>
<comment type="similarity">
    <text evidence="1">Belongs to the cysteine dioxygenase family.</text>
</comment>
<comment type="caution">
    <text evidence="7">The sequence shown here is derived from an EMBL/GenBank/DDBJ whole genome shotgun (WGS) entry which is preliminary data.</text>
</comment>
<dbReference type="Proteomes" id="UP000050398">
    <property type="component" value="Unassembled WGS sequence"/>
</dbReference>
<keyword evidence="3" id="KW-0223">Dioxygenase</keyword>
<dbReference type="InterPro" id="IPR010300">
    <property type="entry name" value="CDO_1"/>
</dbReference>
<evidence type="ECO:0000256" key="6">
    <source>
        <dbReference type="PIRSR" id="PIRSR610300-51"/>
    </source>
</evidence>
<dbReference type="GO" id="GO:0008198">
    <property type="term" value="F:ferrous iron binding"/>
    <property type="evidence" value="ECO:0007669"/>
    <property type="project" value="TreeGrafter"/>
</dbReference>
<accession>A0A0P6W009</accession>
<organism evidence="7 8">
    <name type="scientific">Rossellomorea vietnamensis</name>
    <dbReference type="NCBI Taxonomy" id="218284"/>
    <lineage>
        <taxon>Bacteria</taxon>
        <taxon>Bacillati</taxon>
        <taxon>Bacillota</taxon>
        <taxon>Bacilli</taxon>
        <taxon>Bacillales</taxon>
        <taxon>Bacillaceae</taxon>
        <taxon>Rossellomorea</taxon>
    </lineage>
</organism>
<evidence type="ECO:0000313" key="7">
    <source>
        <dbReference type="EMBL" id="KPL58668.1"/>
    </source>
</evidence>
<feature type="binding site" evidence="6">
    <location>
        <position position="74"/>
    </location>
    <ligand>
        <name>Fe cation</name>
        <dbReference type="ChEBI" id="CHEBI:24875"/>
        <note>catalytic</note>
    </ligand>
</feature>
<evidence type="ECO:0008006" key="9">
    <source>
        <dbReference type="Google" id="ProtNLM"/>
    </source>
</evidence>
<keyword evidence="4" id="KW-0560">Oxidoreductase</keyword>
<evidence type="ECO:0000256" key="1">
    <source>
        <dbReference type="ARBA" id="ARBA00006622"/>
    </source>
</evidence>
<dbReference type="GO" id="GO:0016702">
    <property type="term" value="F:oxidoreductase activity, acting on single donors with incorporation of molecular oxygen, incorporation of two atoms of oxygen"/>
    <property type="evidence" value="ECO:0007669"/>
    <property type="project" value="InterPro"/>
</dbReference>
<evidence type="ECO:0000256" key="4">
    <source>
        <dbReference type="ARBA" id="ARBA00023002"/>
    </source>
</evidence>
<feature type="binding site" evidence="6">
    <location>
        <position position="125"/>
    </location>
    <ligand>
        <name>Fe cation</name>
        <dbReference type="ChEBI" id="CHEBI:24875"/>
        <note>catalytic</note>
    </ligand>
</feature>
<dbReference type="AlphaFoldDB" id="A0A0P6W009"/>
<dbReference type="Gene3D" id="2.60.120.10">
    <property type="entry name" value="Jelly Rolls"/>
    <property type="match status" value="1"/>
</dbReference>
<reference evidence="7 8" key="1">
    <citation type="submission" date="2015-08" db="EMBL/GenBank/DDBJ databases">
        <title>Draft Genome Sequence of Bacillus vietnamensis UCD-SED5.</title>
        <authorList>
            <person name="Lee R.D."/>
            <person name="Jospin G."/>
            <person name="Lang J.M."/>
            <person name="Coil D.A."/>
            <person name="Eisen J.A."/>
        </authorList>
    </citation>
    <scope>NUCLEOTIDE SEQUENCE [LARGE SCALE GENOMIC DNA]</scope>
    <source>
        <strain evidence="7 8">UCD-SED5</strain>
    </source>
</reference>
<proteinExistence type="inferred from homology"/>
<evidence type="ECO:0000313" key="8">
    <source>
        <dbReference type="Proteomes" id="UP000050398"/>
    </source>
</evidence>
<dbReference type="EMBL" id="LIXZ01000013">
    <property type="protein sequence ID" value="KPL58668.1"/>
    <property type="molecule type" value="Genomic_DNA"/>
</dbReference>
<dbReference type="RefSeq" id="WP_060673332.1">
    <property type="nucleotide sequence ID" value="NZ_LIXZ01000013.1"/>
</dbReference>
<protein>
    <recommendedName>
        <fullName evidence="9">Cysteine dioxygenase</fullName>
    </recommendedName>
</protein>
<dbReference type="PANTHER" id="PTHR12918">
    <property type="entry name" value="CYSTEINE DIOXYGENASE"/>
    <property type="match status" value="1"/>
</dbReference>
<evidence type="ECO:0000256" key="3">
    <source>
        <dbReference type="ARBA" id="ARBA00022964"/>
    </source>
</evidence>
<dbReference type="InterPro" id="IPR011051">
    <property type="entry name" value="RmlC_Cupin_sf"/>
</dbReference>
<keyword evidence="5 6" id="KW-0408">Iron</keyword>
<dbReference type="InterPro" id="IPR014710">
    <property type="entry name" value="RmlC-like_jellyroll"/>
</dbReference>
<dbReference type="SUPFAM" id="SSF51182">
    <property type="entry name" value="RmlC-like cupins"/>
    <property type="match status" value="1"/>
</dbReference>